<evidence type="ECO:0000313" key="5">
    <source>
        <dbReference type="Proteomes" id="UP000321570"/>
    </source>
</evidence>
<name>A0A564YQQ3_HYMDI</name>
<feature type="region of interest" description="Disordered" evidence="3">
    <location>
        <begin position="291"/>
        <end position="359"/>
    </location>
</feature>
<evidence type="ECO:0000256" key="2">
    <source>
        <dbReference type="ARBA" id="ARBA00019876"/>
    </source>
</evidence>
<dbReference type="PANTHER" id="PTHR16291:SF0">
    <property type="entry name" value="NUCLEAR CAP-BINDING PROTEIN SUBUNIT 3"/>
    <property type="match status" value="1"/>
</dbReference>
<dbReference type="AlphaFoldDB" id="A0A564YQQ3"/>
<dbReference type="GO" id="GO:0005634">
    <property type="term" value="C:nucleus"/>
    <property type="evidence" value="ECO:0007669"/>
    <property type="project" value="TreeGrafter"/>
</dbReference>
<dbReference type="GO" id="GO:0003729">
    <property type="term" value="F:mRNA binding"/>
    <property type="evidence" value="ECO:0007669"/>
    <property type="project" value="InterPro"/>
</dbReference>
<keyword evidence="5" id="KW-1185">Reference proteome</keyword>
<sequence>MIQSDPEFANLSVIVDCKNVANKPKESLISEGPPLTHCLCKTEICQCGSKLGVTEANAKSIFTRLGFPDGRDTMISEGYRMDTLHIWGTHDLSTNDILKWLEDYNPKGVEWIDDSSCNVLLNDENTVLRILNKLAEPFDRRIALAAMAAIVSTMDEGDQNEISLLPESTKDLPLGGSTFNLMPPNGRWFKSISSPERAFCIYFRIAHKGDVKLPGAERRSNYYRRYGNPNYGGAVGLLSRSYRRRVKAVTPTPTTTDIRCVNINADLRHLVSYEDIDNDVHGLAMHLQRGSSIVDSEEEDYPPQRQNLPSGRRREAAASGLSKPPRNPPPKWPRRSAPGYSPSSEPTSVFHPPSTVSQSSLNFNFGRVSAKQRLGSRSGAQPLATVTILPEGENGSAEGPLKMLTSFTMVADLEEERAKSRQQLRNDNIFNQPGPSNSCQNSRRRRFQPRGGSSRSGGRGVWSRLG</sequence>
<gene>
    <name evidence="4" type="ORF">WMSIL1_LOCUS8542</name>
</gene>
<feature type="compositionally biased region" description="Polar residues" evidence="3">
    <location>
        <begin position="421"/>
        <end position="441"/>
    </location>
</feature>
<dbReference type="PANTHER" id="PTHR16291">
    <property type="entry name" value="NUCLEAR CAP-BINDING PROTEIN SUBUNIT 3"/>
    <property type="match status" value="1"/>
</dbReference>
<dbReference type="GO" id="GO:0000340">
    <property type="term" value="F:RNA 7-methylguanosine cap binding"/>
    <property type="evidence" value="ECO:0007669"/>
    <property type="project" value="InterPro"/>
</dbReference>
<reference evidence="4 5" key="1">
    <citation type="submission" date="2019-07" db="EMBL/GenBank/DDBJ databases">
        <authorList>
            <person name="Jastrzebski P J."/>
            <person name="Paukszto L."/>
            <person name="Jastrzebski P J."/>
        </authorList>
    </citation>
    <scope>NUCLEOTIDE SEQUENCE [LARGE SCALE GENOMIC DNA]</scope>
    <source>
        <strain evidence="4 5">WMS-il1</strain>
    </source>
</reference>
<dbReference type="Proteomes" id="UP000321570">
    <property type="component" value="Unassembled WGS sequence"/>
</dbReference>
<feature type="region of interest" description="Disordered" evidence="3">
    <location>
        <begin position="416"/>
        <end position="466"/>
    </location>
</feature>
<organism evidence="4 5">
    <name type="scientific">Hymenolepis diminuta</name>
    <name type="common">Rat tapeworm</name>
    <dbReference type="NCBI Taxonomy" id="6216"/>
    <lineage>
        <taxon>Eukaryota</taxon>
        <taxon>Metazoa</taxon>
        <taxon>Spiralia</taxon>
        <taxon>Lophotrochozoa</taxon>
        <taxon>Platyhelminthes</taxon>
        <taxon>Cestoda</taxon>
        <taxon>Eucestoda</taxon>
        <taxon>Cyclophyllidea</taxon>
        <taxon>Hymenolepididae</taxon>
        <taxon>Hymenolepis</taxon>
    </lineage>
</organism>
<evidence type="ECO:0000313" key="4">
    <source>
        <dbReference type="EMBL" id="VUZ49490.1"/>
    </source>
</evidence>
<dbReference type="Pfam" id="PF10309">
    <property type="entry name" value="NCBP3"/>
    <property type="match status" value="1"/>
</dbReference>
<evidence type="ECO:0000256" key="3">
    <source>
        <dbReference type="SAM" id="MobiDB-lite"/>
    </source>
</evidence>
<accession>A0A564YQQ3</accession>
<proteinExistence type="inferred from homology"/>
<evidence type="ECO:0000256" key="1">
    <source>
        <dbReference type="ARBA" id="ARBA00006069"/>
    </source>
</evidence>
<protein>
    <recommendedName>
        <fullName evidence="2">Nuclear cap-binding protein subunit 3</fullName>
    </recommendedName>
</protein>
<comment type="similarity">
    <text evidence="1">Belongs to the NCBP3 family.</text>
</comment>
<dbReference type="InterPro" id="IPR019416">
    <property type="entry name" value="NCBP3"/>
</dbReference>
<dbReference type="EMBL" id="CABIJS010000333">
    <property type="protein sequence ID" value="VUZ49490.1"/>
    <property type="molecule type" value="Genomic_DNA"/>
</dbReference>